<feature type="domain" description="Reverse transcriptase" evidence="3">
    <location>
        <begin position="1"/>
        <end position="123"/>
    </location>
</feature>
<comment type="similarity">
    <text evidence="1">Belongs to the beta type-B retroviral polymerase family. HERV class-II K(HML-2) pol subfamily.</text>
</comment>
<dbReference type="PROSITE" id="PS50878">
    <property type="entry name" value="RT_POL"/>
    <property type="match status" value="1"/>
</dbReference>
<feature type="non-terminal residue" evidence="4">
    <location>
        <position position="1"/>
    </location>
</feature>
<dbReference type="InterPro" id="IPR043502">
    <property type="entry name" value="DNA/RNA_pol_sf"/>
</dbReference>
<evidence type="ECO:0000313" key="5">
    <source>
        <dbReference type="Proteomes" id="UP000052967"/>
    </source>
</evidence>
<dbReference type="PANTHER" id="PTHR33064">
    <property type="entry name" value="POL PROTEIN"/>
    <property type="match status" value="1"/>
</dbReference>
<dbReference type="EMBL" id="KK711889">
    <property type="protein sequence ID" value="KFQ33905.1"/>
    <property type="molecule type" value="Genomic_DNA"/>
</dbReference>
<reference evidence="4 5" key="1">
    <citation type="submission" date="2014-04" db="EMBL/GenBank/DDBJ databases">
        <title>Genome evolution of avian class.</title>
        <authorList>
            <person name="Zhang G."/>
            <person name="Li C."/>
        </authorList>
    </citation>
    <scope>NUCLEOTIDE SEQUENCE [LARGE SCALE GENOMIC DNA]</scope>
    <source>
        <strain evidence="4">BGI_N331</strain>
    </source>
</reference>
<dbReference type="InterPro" id="IPR051320">
    <property type="entry name" value="Viral_Replic_Matur_Polypro"/>
</dbReference>
<feature type="non-terminal residue" evidence="4">
    <location>
        <position position="198"/>
    </location>
</feature>
<proteinExistence type="inferred from homology"/>
<sequence>ASLDVKDVFFQVPIYPEDQKYFTFTWDGVQCTFTRLPQGYKHSPTLVHHALVHELGNIPEIKNNSKIKLYQYINDVLIGGQSEEKVKVVYDAIMRYLADIQIETPEEKRQSPSQEAKFLGIMWKRGTWNIPPDTLFHLNQIKVPSNKKELQGIGNLTILETLQYWRKHIPDFCVIARPLYDLLKKNRHWELDTSHDEA</sequence>
<evidence type="ECO:0000256" key="2">
    <source>
        <dbReference type="ARBA" id="ARBA00012180"/>
    </source>
</evidence>
<accession>A0A091R2B0</accession>
<evidence type="ECO:0000313" key="4">
    <source>
        <dbReference type="EMBL" id="KFQ33905.1"/>
    </source>
</evidence>
<dbReference type="InterPro" id="IPR000477">
    <property type="entry name" value="RT_dom"/>
</dbReference>
<dbReference type="EC" id="3.1.26.4" evidence="2"/>
<dbReference type="Proteomes" id="UP000052967">
    <property type="component" value="Unassembled WGS sequence"/>
</dbReference>
<gene>
    <name evidence="4" type="ORF">N331_02024</name>
</gene>
<dbReference type="PANTHER" id="PTHR33064:SF37">
    <property type="entry name" value="RIBONUCLEASE H"/>
    <property type="match status" value="1"/>
</dbReference>
<name>A0A091R2B0_MERNU</name>
<protein>
    <recommendedName>
        <fullName evidence="2">ribonuclease H</fullName>
        <ecNumber evidence="2">3.1.26.4</ecNumber>
    </recommendedName>
</protein>
<dbReference type="SUPFAM" id="SSF56672">
    <property type="entry name" value="DNA/RNA polymerases"/>
    <property type="match status" value="1"/>
</dbReference>
<dbReference type="InterPro" id="IPR043128">
    <property type="entry name" value="Rev_trsase/Diguanyl_cyclase"/>
</dbReference>
<evidence type="ECO:0000256" key="1">
    <source>
        <dbReference type="ARBA" id="ARBA00010879"/>
    </source>
</evidence>
<evidence type="ECO:0000259" key="3">
    <source>
        <dbReference type="PROSITE" id="PS50878"/>
    </source>
</evidence>
<organism evidence="4 5">
    <name type="scientific">Merops nubicus</name>
    <name type="common">Northern carmine bee-eater</name>
    <dbReference type="NCBI Taxonomy" id="57421"/>
    <lineage>
        <taxon>Eukaryota</taxon>
        <taxon>Metazoa</taxon>
        <taxon>Chordata</taxon>
        <taxon>Craniata</taxon>
        <taxon>Vertebrata</taxon>
        <taxon>Euteleostomi</taxon>
        <taxon>Archelosauria</taxon>
        <taxon>Archosauria</taxon>
        <taxon>Dinosauria</taxon>
        <taxon>Saurischia</taxon>
        <taxon>Theropoda</taxon>
        <taxon>Coelurosauria</taxon>
        <taxon>Aves</taxon>
        <taxon>Neognathae</taxon>
        <taxon>Neoaves</taxon>
        <taxon>Telluraves</taxon>
        <taxon>Coraciimorphae</taxon>
        <taxon>Coraciiformes</taxon>
        <taxon>Meropidae</taxon>
        <taxon>Merops</taxon>
    </lineage>
</organism>
<dbReference type="Pfam" id="PF00078">
    <property type="entry name" value="RVT_1"/>
    <property type="match status" value="1"/>
</dbReference>
<dbReference type="Gene3D" id="3.30.70.270">
    <property type="match status" value="2"/>
</dbReference>
<keyword evidence="5" id="KW-1185">Reference proteome</keyword>
<dbReference type="AlphaFoldDB" id="A0A091R2B0"/>
<dbReference type="GO" id="GO:0004523">
    <property type="term" value="F:RNA-DNA hybrid ribonuclease activity"/>
    <property type="evidence" value="ECO:0007669"/>
    <property type="project" value="UniProtKB-EC"/>
</dbReference>